<sequence>MTDHQKKSIFAKSEEHSKSNDYDITEQREKETLAFNNQFFQEISGQTKNRSSAQKKKSPRVIGVKKKEKKEKPSRFAKRSSSPTEQSNANQVSLSDFASSISKKEAEEQKAKESGFDFSSAAPNKDTESAFDFSSAATNKENESAFDFSSATPGAKQEQPEESAFSFIEDDNPQSPPANNDEAPSAFSFVDADPNPANNNAQNPPATQESENDGQNASSQQPPKNLPPQKEVEASNTSDLLQSEKEHESAKSDELVSDANDDLPLSIANRFKSLKIDVEKAAKKVSQSKEYLKSSSDLASINLYEGNRERLLNLLDQAIEATKEAPSLLKERESNAKNEIPNLQKQKEDGAKQLNDLNSQQMRDKEAIDNAKKSTQSSISSLNRSYDIKYSSFSTKKNQYDLETNQALSPVADRLAEIEQSKSLEEKQIAALLKKIDEHKQNIAQLDAEYEEKMKTYEEIENKFSSRHEEILKEEKQLQEERRKIDAQIKQIEAPYQTLLDAVEKRDRKMKAITKQNEKLTSMIDDCKRDVSQCSSAAEIVTKLCNGHDQVVKTRIQTKGKIEEIKSRLNQLSQLSQPNDDQIQVLKIKSARAADVVSASTERISQLEAEKKAAISQKNFMGAKTITQQLKELQDQLASAQKTVSESNEQIDKISKENTNQHDQIKIAKEELEDAQYSLIENDYNYFESTVAVLDGLFELSPYGVKLLKPLQEIVLRGLNDIERPPELDPNIITSKIEELNKKLEEVVAKEDFEAADVIQEKINKLNAKLSNS</sequence>
<feature type="compositionally biased region" description="Low complexity" evidence="2">
    <location>
        <begin position="191"/>
        <end position="206"/>
    </location>
</feature>
<accession>A0ABR2KLE7</accession>
<feature type="coiled-coil region" evidence="1">
    <location>
        <begin position="415"/>
        <end position="530"/>
    </location>
</feature>
<protein>
    <recommendedName>
        <fullName evidence="5">UVR domain-containing protein</fullName>
    </recommendedName>
</protein>
<comment type="caution">
    <text evidence="3">The sequence shown here is derived from an EMBL/GenBank/DDBJ whole genome shotgun (WGS) entry which is preliminary data.</text>
</comment>
<dbReference type="Proteomes" id="UP001470230">
    <property type="component" value="Unassembled WGS sequence"/>
</dbReference>
<feature type="coiled-coil region" evidence="1">
    <location>
        <begin position="597"/>
        <end position="671"/>
    </location>
</feature>
<feature type="compositionally biased region" description="Polar residues" evidence="2">
    <location>
        <begin position="41"/>
        <end position="52"/>
    </location>
</feature>
<feature type="compositionally biased region" description="Polar residues" evidence="2">
    <location>
        <begin position="79"/>
        <end position="97"/>
    </location>
</feature>
<feature type="region of interest" description="Disordered" evidence="2">
    <location>
        <begin position="41"/>
        <end position="263"/>
    </location>
</feature>
<proteinExistence type="predicted"/>
<feature type="compositionally biased region" description="Polar residues" evidence="2">
    <location>
        <begin position="207"/>
        <end position="223"/>
    </location>
</feature>
<evidence type="ECO:0000256" key="2">
    <source>
        <dbReference type="SAM" id="MobiDB-lite"/>
    </source>
</evidence>
<reference evidence="3 4" key="1">
    <citation type="submission" date="2024-04" db="EMBL/GenBank/DDBJ databases">
        <title>Tritrichomonas musculus Genome.</title>
        <authorList>
            <person name="Alves-Ferreira E."/>
            <person name="Grigg M."/>
            <person name="Lorenzi H."/>
            <person name="Galac M."/>
        </authorList>
    </citation>
    <scope>NUCLEOTIDE SEQUENCE [LARGE SCALE GENOMIC DNA]</scope>
    <source>
        <strain evidence="3 4">EAF2021</strain>
    </source>
</reference>
<feature type="region of interest" description="Disordered" evidence="2">
    <location>
        <begin position="1"/>
        <end position="28"/>
    </location>
</feature>
<organism evidence="3 4">
    <name type="scientific">Tritrichomonas musculus</name>
    <dbReference type="NCBI Taxonomy" id="1915356"/>
    <lineage>
        <taxon>Eukaryota</taxon>
        <taxon>Metamonada</taxon>
        <taxon>Parabasalia</taxon>
        <taxon>Tritrichomonadida</taxon>
        <taxon>Tritrichomonadidae</taxon>
        <taxon>Tritrichomonas</taxon>
    </lineage>
</organism>
<feature type="compositionally biased region" description="Basic and acidic residues" evidence="2">
    <location>
        <begin position="102"/>
        <end position="115"/>
    </location>
</feature>
<dbReference type="EMBL" id="JAPFFF010000004">
    <property type="protein sequence ID" value="KAK8891732.1"/>
    <property type="molecule type" value="Genomic_DNA"/>
</dbReference>
<feature type="region of interest" description="Disordered" evidence="2">
    <location>
        <begin position="326"/>
        <end position="349"/>
    </location>
</feature>
<gene>
    <name evidence="3" type="ORF">M9Y10_028952</name>
</gene>
<evidence type="ECO:0000313" key="4">
    <source>
        <dbReference type="Proteomes" id="UP001470230"/>
    </source>
</evidence>
<name>A0ABR2KLE7_9EUKA</name>
<keyword evidence="1" id="KW-0175">Coiled coil</keyword>
<evidence type="ECO:0008006" key="5">
    <source>
        <dbReference type="Google" id="ProtNLM"/>
    </source>
</evidence>
<keyword evidence="4" id="KW-1185">Reference proteome</keyword>
<feature type="compositionally biased region" description="Basic residues" evidence="2">
    <location>
        <begin position="53"/>
        <end position="69"/>
    </location>
</feature>
<feature type="compositionally biased region" description="Basic and acidic residues" evidence="2">
    <location>
        <begin position="242"/>
        <end position="254"/>
    </location>
</feature>
<evidence type="ECO:0000256" key="1">
    <source>
        <dbReference type="SAM" id="Coils"/>
    </source>
</evidence>
<evidence type="ECO:0000313" key="3">
    <source>
        <dbReference type="EMBL" id="KAK8891732.1"/>
    </source>
</evidence>